<keyword evidence="7" id="KW-1185">Reference proteome</keyword>
<comment type="similarity">
    <text evidence="2">Belongs to the NAD(P)-dependent epimerase/dehydratase family. SDR39U1 subfamily.</text>
</comment>
<dbReference type="CDD" id="cd05242">
    <property type="entry name" value="SDR_a8"/>
    <property type="match status" value="1"/>
</dbReference>
<dbReference type="CDD" id="cd07820">
    <property type="entry name" value="SRPBCC_3"/>
    <property type="match status" value="1"/>
</dbReference>
<dbReference type="SUPFAM" id="SSF55961">
    <property type="entry name" value="Bet v1-like"/>
    <property type="match status" value="1"/>
</dbReference>
<dbReference type="Pfam" id="PF01370">
    <property type="entry name" value="Epimerase"/>
    <property type="match status" value="1"/>
</dbReference>
<feature type="domain" description="DUF1731" evidence="5">
    <location>
        <begin position="407"/>
        <end position="454"/>
    </location>
</feature>
<dbReference type="KEGG" id="vbh:CMV30_01740"/>
<dbReference type="OrthoDB" id="9801773at2"/>
<evidence type="ECO:0000313" key="6">
    <source>
        <dbReference type="EMBL" id="ATC62789.1"/>
    </source>
</evidence>
<evidence type="ECO:0000256" key="1">
    <source>
        <dbReference type="ARBA" id="ARBA00008918"/>
    </source>
</evidence>
<dbReference type="SUPFAM" id="SSF51735">
    <property type="entry name" value="NAD(P)-binding Rossmann-fold domains"/>
    <property type="match status" value="1"/>
</dbReference>
<dbReference type="Gene3D" id="3.30.530.20">
    <property type="match status" value="1"/>
</dbReference>
<dbReference type="InterPro" id="IPR013549">
    <property type="entry name" value="DUF1731"/>
</dbReference>
<organism evidence="6 7">
    <name type="scientific">Nibricoccus aquaticus</name>
    <dbReference type="NCBI Taxonomy" id="2576891"/>
    <lineage>
        <taxon>Bacteria</taxon>
        <taxon>Pseudomonadati</taxon>
        <taxon>Verrucomicrobiota</taxon>
        <taxon>Opitutia</taxon>
        <taxon>Opitutales</taxon>
        <taxon>Opitutaceae</taxon>
        <taxon>Nibricoccus</taxon>
    </lineage>
</organism>
<dbReference type="Proteomes" id="UP000217265">
    <property type="component" value="Chromosome"/>
</dbReference>
<evidence type="ECO:0000313" key="7">
    <source>
        <dbReference type="Proteomes" id="UP000217265"/>
    </source>
</evidence>
<proteinExistence type="inferred from homology"/>
<dbReference type="Pfam" id="PF03364">
    <property type="entry name" value="Polyketide_cyc"/>
    <property type="match status" value="1"/>
</dbReference>
<evidence type="ECO:0000256" key="2">
    <source>
        <dbReference type="ARBA" id="ARBA00009353"/>
    </source>
</evidence>
<feature type="domain" description="NAD-dependent epimerase/dehydratase" evidence="3">
    <location>
        <begin position="163"/>
        <end position="370"/>
    </location>
</feature>
<comment type="similarity">
    <text evidence="1">Belongs to the ribosome association toxin RatA family.</text>
</comment>
<dbReference type="PANTHER" id="PTHR11092:SF0">
    <property type="entry name" value="EPIMERASE FAMILY PROTEIN SDR39U1"/>
    <property type="match status" value="1"/>
</dbReference>
<dbReference type="PANTHER" id="PTHR11092">
    <property type="entry name" value="SUGAR NUCLEOTIDE EPIMERASE RELATED"/>
    <property type="match status" value="1"/>
</dbReference>
<dbReference type="EMBL" id="CP023344">
    <property type="protein sequence ID" value="ATC62789.1"/>
    <property type="molecule type" value="Genomic_DNA"/>
</dbReference>
<sequence>MSLQTFSRSIRISRPASEVFAWHLRPGALERLMPPWERAEVVKHVGVANGARVVVKSKVGPFWPAWDVEHCDVIEDKQFRDVQISGPFKRWEHTHRIEAEGSAECVLTDEIIYELPGGVIGNAVAGGWVRRKLERLFTYRHEVTRADVELAFRYGAVRPMTFLVAGASGLVGGALVPFLKSQGHTVVRLVRREAAGAGEIFWNPAKGELDAAKLRGVDVVINLAGENVAGGRWTAARREAILSSRVAATRTLVSTIEKMKHRPFVLVSASATGIYGNRGEERVNEESMRGTGFLADVCKAWEKETGAAEALGLRAVALRAGVVLTPAGGALAKMLPAFRAGLGGKMGSGRQWMSWIGVEDFVGAIYHAVIDQRCGGPVNAVAPGAVTNAEFAETLARVLGKRAWLSVPAWTLKAALGQMAEEALLSGVRVEPARLDEARYEFRHGKLEDALRHVLGR</sequence>
<dbReference type="NCBIfam" id="TIGR01777">
    <property type="entry name" value="yfcH"/>
    <property type="match status" value="1"/>
</dbReference>
<reference evidence="6 7" key="1">
    <citation type="submission" date="2017-09" db="EMBL/GenBank/DDBJ databases">
        <title>Complete genome sequence of Verrucomicrobial strain HZ-65, isolated from freshwater.</title>
        <authorList>
            <person name="Choi A."/>
        </authorList>
    </citation>
    <scope>NUCLEOTIDE SEQUENCE [LARGE SCALE GENOMIC DNA]</scope>
    <source>
        <strain evidence="6 7">HZ-65</strain>
    </source>
</reference>
<gene>
    <name evidence="6" type="ORF">CMV30_01740</name>
</gene>
<dbReference type="InterPro" id="IPR036291">
    <property type="entry name" value="NAD(P)-bd_dom_sf"/>
</dbReference>
<accession>A0A290Q2B8</accession>
<dbReference type="AlphaFoldDB" id="A0A290Q2B8"/>
<dbReference type="RefSeq" id="WP_096054424.1">
    <property type="nucleotide sequence ID" value="NZ_CP023344.1"/>
</dbReference>
<dbReference type="Pfam" id="PF08338">
    <property type="entry name" value="DUF1731"/>
    <property type="match status" value="1"/>
</dbReference>
<dbReference type="InterPro" id="IPR005031">
    <property type="entry name" value="COQ10_START"/>
</dbReference>
<name>A0A290Q2B8_9BACT</name>
<dbReference type="Gene3D" id="3.40.50.720">
    <property type="entry name" value="NAD(P)-binding Rossmann-like Domain"/>
    <property type="match status" value="1"/>
</dbReference>
<evidence type="ECO:0000259" key="5">
    <source>
        <dbReference type="Pfam" id="PF08338"/>
    </source>
</evidence>
<dbReference type="InterPro" id="IPR023393">
    <property type="entry name" value="START-like_dom_sf"/>
</dbReference>
<dbReference type="InterPro" id="IPR010099">
    <property type="entry name" value="SDR39U1"/>
</dbReference>
<dbReference type="InterPro" id="IPR001509">
    <property type="entry name" value="Epimerase_deHydtase"/>
</dbReference>
<evidence type="ECO:0000259" key="3">
    <source>
        <dbReference type="Pfam" id="PF01370"/>
    </source>
</evidence>
<evidence type="ECO:0000259" key="4">
    <source>
        <dbReference type="Pfam" id="PF03364"/>
    </source>
</evidence>
<protein>
    <submittedName>
        <fullName evidence="6">TIGR01777 family protein</fullName>
    </submittedName>
</protein>
<feature type="domain" description="Coenzyme Q-binding protein COQ10 START" evidence="4">
    <location>
        <begin position="12"/>
        <end position="133"/>
    </location>
</feature>